<sequence>MPAQARRPRAQRPGSRPRREAVLLADLCAFTWRLQGNGLIRVESRDEVIKRIGRSPDYASAALLALIDTPKSGTLLGLGDKKRGGDYDPLEQMDREMGQGRL</sequence>
<evidence type="ECO:0000313" key="2">
    <source>
        <dbReference type="EMBL" id="MEY2184195.1"/>
    </source>
</evidence>
<organism evidence="2 3">
    <name type="scientific">Rhodanobacter humi</name>
    <dbReference type="NCBI Taxonomy" id="1888173"/>
    <lineage>
        <taxon>Bacteria</taxon>
        <taxon>Pseudomonadati</taxon>
        <taxon>Pseudomonadota</taxon>
        <taxon>Gammaproteobacteria</taxon>
        <taxon>Lysobacterales</taxon>
        <taxon>Rhodanobacteraceae</taxon>
        <taxon>Rhodanobacter</taxon>
    </lineage>
</organism>
<proteinExistence type="predicted"/>
<dbReference type="Proteomes" id="UP001562159">
    <property type="component" value="Unassembled WGS sequence"/>
</dbReference>
<dbReference type="EMBL" id="JBGBPY010000001">
    <property type="protein sequence ID" value="MEY2184195.1"/>
    <property type="molecule type" value="Genomic_DNA"/>
</dbReference>
<feature type="compositionally biased region" description="Basic and acidic residues" evidence="1">
    <location>
        <begin position="79"/>
        <end position="102"/>
    </location>
</feature>
<evidence type="ECO:0000256" key="1">
    <source>
        <dbReference type="SAM" id="MobiDB-lite"/>
    </source>
</evidence>
<gene>
    <name evidence="2" type="ORF">AB7878_17420</name>
</gene>
<dbReference type="Gene3D" id="3.30.420.240">
    <property type="match status" value="1"/>
</dbReference>
<accession>A0ABV4AV14</accession>
<evidence type="ECO:0000313" key="3">
    <source>
        <dbReference type="Proteomes" id="UP001562159"/>
    </source>
</evidence>
<comment type="caution">
    <text evidence="2">The sequence shown here is derived from an EMBL/GenBank/DDBJ whole genome shotgun (WGS) entry which is preliminary data.</text>
</comment>
<reference evidence="2 3" key="1">
    <citation type="submission" date="2024-07" db="EMBL/GenBank/DDBJ databases">
        <title>Molecular mechanisms and environmental adaptations of flagellar loss and biofilm growth of Rhodanobacter under environmental stress.</title>
        <authorList>
            <person name="Chen M."/>
        </authorList>
    </citation>
    <scope>NUCLEOTIDE SEQUENCE [LARGE SCALE GENOMIC DNA]</scope>
    <source>
        <strain evidence="2 3">RS22</strain>
    </source>
</reference>
<name>A0ABV4AV14_9GAMM</name>
<protein>
    <submittedName>
        <fullName evidence="2">Uncharacterized protein</fullName>
    </submittedName>
</protein>
<keyword evidence="3" id="KW-1185">Reference proteome</keyword>
<feature type="region of interest" description="Disordered" evidence="1">
    <location>
        <begin position="75"/>
        <end position="102"/>
    </location>
</feature>